<keyword evidence="2" id="KW-1185">Reference proteome</keyword>
<dbReference type="Proteomes" id="UP001326567">
    <property type="component" value="Chromosome"/>
</dbReference>
<reference evidence="1 2" key="1">
    <citation type="submission" date="2023-11" db="EMBL/GenBank/DDBJ databases">
        <title>From the Deep-Sea to the Surface: Bacterial Genomes Isolated from the Moytirra Hydrothermal Vent Plume.</title>
        <authorList>
            <person name="Major S.R."/>
        </authorList>
    </citation>
    <scope>NUCLEOTIDE SEQUENCE [LARGE SCALE GENOMIC DNA]</scope>
    <source>
        <strain evidence="1 2">OXR-9</strain>
    </source>
</reference>
<dbReference type="EMBL" id="CP139725">
    <property type="protein sequence ID" value="WPZ23146.1"/>
    <property type="molecule type" value="Genomic_DNA"/>
</dbReference>
<dbReference type="RefSeq" id="WP_322329622.1">
    <property type="nucleotide sequence ID" value="NZ_CP139725.1"/>
</dbReference>
<name>A0ABZ0V3Q5_9RHOB</name>
<sequence length="172" mass="19474">MTLVIGKDVPWNAMWSGEDRNEIRPCKYAGNRLALWSPFNPGEGKPIFAKPHHVRQRKSIAEMRCTVCGERTSNGDRWWFPFGDLRDGWWVSTESPVHFRCAEMAQAACPTIGRRQMQPIRFPGGHTILSAMVGGPETDRDFGVKANGRAIVGHLKLGWRAPWFLKPTKECV</sequence>
<proteinExistence type="predicted"/>
<protein>
    <submittedName>
        <fullName evidence="1">Uncharacterized protein</fullName>
    </submittedName>
</protein>
<gene>
    <name evidence="1" type="ORF">T7987_07915</name>
</gene>
<accession>A0ABZ0V3Q5</accession>
<organism evidence="1 2">
    <name type="scientific">Sulfitobacter faviae</name>
    <dbReference type="NCBI Taxonomy" id="1775881"/>
    <lineage>
        <taxon>Bacteria</taxon>
        <taxon>Pseudomonadati</taxon>
        <taxon>Pseudomonadota</taxon>
        <taxon>Alphaproteobacteria</taxon>
        <taxon>Rhodobacterales</taxon>
        <taxon>Roseobacteraceae</taxon>
        <taxon>Sulfitobacter</taxon>
    </lineage>
</organism>
<evidence type="ECO:0000313" key="2">
    <source>
        <dbReference type="Proteomes" id="UP001326567"/>
    </source>
</evidence>
<evidence type="ECO:0000313" key="1">
    <source>
        <dbReference type="EMBL" id="WPZ23146.1"/>
    </source>
</evidence>